<reference evidence="2" key="2">
    <citation type="journal article" date="2023" name="IMA Fungus">
        <title>Comparative genomic study of the Penicillium genus elucidates a diverse pangenome and 15 lateral gene transfer events.</title>
        <authorList>
            <person name="Petersen C."/>
            <person name="Sorensen T."/>
            <person name="Nielsen M.R."/>
            <person name="Sondergaard T.E."/>
            <person name="Sorensen J.L."/>
            <person name="Fitzpatrick D.A."/>
            <person name="Frisvad J.C."/>
            <person name="Nielsen K.L."/>
        </authorList>
    </citation>
    <scope>NUCLEOTIDE SEQUENCE</scope>
    <source>
        <strain evidence="2">IBT 16125</strain>
    </source>
</reference>
<comment type="caution">
    <text evidence="2">The sequence shown here is derived from an EMBL/GenBank/DDBJ whole genome shotgun (WGS) entry which is preliminary data.</text>
</comment>
<accession>A0AAD6CE64</accession>
<proteinExistence type="predicted"/>
<evidence type="ECO:0000256" key="1">
    <source>
        <dbReference type="SAM" id="MobiDB-lite"/>
    </source>
</evidence>
<dbReference type="RefSeq" id="XP_056770228.1">
    <property type="nucleotide sequence ID" value="XM_056906121.1"/>
</dbReference>
<name>A0AAD6CE64_9EURO</name>
<feature type="compositionally biased region" description="Basic and acidic residues" evidence="1">
    <location>
        <begin position="100"/>
        <end position="110"/>
    </location>
</feature>
<evidence type="ECO:0000313" key="3">
    <source>
        <dbReference type="Proteomes" id="UP001213681"/>
    </source>
</evidence>
<organism evidence="2 3">
    <name type="scientific">Penicillium daleae</name>
    <dbReference type="NCBI Taxonomy" id="63821"/>
    <lineage>
        <taxon>Eukaryota</taxon>
        <taxon>Fungi</taxon>
        <taxon>Dikarya</taxon>
        <taxon>Ascomycota</taxon>
        <taxon>Pezizomycotina</taxon>
        <taxon>Eurotiomycetes</taxon>
        <taxon>Eurotiomycetidae</taxon>
        <taxon>Eurotiales</taxon>
        <taxon>Aspergillaceae</taxon>
        <taxon>Penicillium</taxon>
    </lineage>
</organism>
<dbReference type="Proteomes" id="UP001213681">
    <property type="component" value="Unassembled WGS sequence"/>
</dbReference>
<protein>
    <submittedName>
        <fullName evidence="2">Uncharacterized protein</fullName>
    </submittedName>
</protein>
<feature type="region of interest" description="Disordered" evidence="1">
    <location>
        <begin position="96"/>
        <end position="126"/>
    </location>
</feature>
<gene>
    <name evidence="2" type="ORF">N7458_002738</name>
</gene>
<sequence>MDATEILRIIVSQEARTAHVERSVVEYKQELARTRHTLEKTTKDLEETARVAELLYELSQKLGTVTDYLVKQQRLLDNKDRISYETIFNILLKQAESQEDEPKVEGDSISDKQGGLEHPAGVIALS</sequence>
<dbReference type="AlphaFoldDB" id="A0AAD6CE64"/>
<evidence type="ECO:0000313" key="2">
    <source>
        <dbReference type="EMBL" id="KAJ5461186.1"/>
    </source>
</evidence>
<keyword evidence="3" id="KW-1185">Reference proteome</keyword>
<dbReference type="EMBL" id="JAPVEA010000002">
    <property type="protein sequence ID" value="KAJ5461186.1"/>
    <property type="molecule type" value="Genomic_DNA"/>
</dbReference>
<reference evidence="2" key="1">
    <citation type="submission" date="2022-12" db="EMBL/GenBank/DDBJ databases">
        <authorList>
            <person name="Petersen C."/>
        </authorList>
    </citation>
    <scope>NUCLEOTIDE SEQUENCE</scope>
    <source>
        <strain evidence="2">IBT 16125</strain>
    </source>
</reference>
<dbReference type="GeneID" id="81596364"/>